<comment type="caution">
    <text evidence="5">The sequence shown here is derived from an EMBL/GenBank/DDBJ whole genome shotgun (WGS) entry which is preliminary data.</text>
</comment>
<dbReference type="Pfam" id="PF06276">
    <property type="entry name" value="FhuF"/>
    <property type="match status" value="1"/>
</dbReference>
<sequence length="522" mass="56510">MDLMPPPADDDAASPAGLAGRADTHAAVPLLNCLLREVAEPLPAPARPDGPRIYRLPHSRRLLRVRGARRPTAPEVHTAGSWRRLTHTELVKLVAEELRRHTGRSNHELPAEMLDSRDAVAALLAARDRADPPDDLYLRSEQSLLTGHTHHPAPKARGGGPAAAWLPYAPEAYARFPLTLLGVREDTLVDEGDTAALDRLGTAPPGYRLLPAHPWQLDLAADDLAPAFADGRLVRLGETPWPVWPTAAVRTVYAPGEDLFLKFSLDVRITNDVRRLWRHDLSRLRATDTAVRDAFAAGGPAGGAWLSDRGHRTADFAVEQLAVVVRDGFRGRLVPGATPCLAAALVEGFDGDPLTATGRPAAWWEAYLARVVPPALTAFQRHGVVLEAHLQNTLIAVDGAGMPVQALYRDAEGVKLLASPHRADGPPTVTREAGWERLVYCLVVNHLMEIAAALADHHPGLDPWPAVRRELARHALPEIPALLTAPTLPAKTNLLLRWTAADGADARYRPLPNPLAAGPPDR</sequence>
<keyword evidence="6" id="KW-1185">Reference proteome</keyword>
<dbReference type="PANTHER" id="PTHR34384:SF5">
    <property type="entry name" value="L-2,3-DIAMINOPROPANOATE--CITRATE LIGASE"/>
    <property type="match status" value="1"/>
</dbReference>
<reference evidence="6" key="1">
    <citation type="journal article" date="2019" name="Int. J. Syst. Evol. Microbiol.">
        <title>The Global Catalogue of Microorganisms (GCM) 10K type strain sequencing project: providing services to taxonomists for standard genome sequencing and annotation.</title>
        <authorList>
            <consortium name="The Broad Institute Genomics Platform"/>
            <consortium name="The Broad Institute Genome Sequencing Center for Infectious Disease"/>
            <person name="Wu L."/>
            <person name="Ma J."/>
        </authorList>
    </citation>
    <scope>NUCLEOTIDE SEQUENCE [LARGE SCALE GENOMIC DNA]</scope>
    <source>
        <strain evidence="6">JCM 4816</strain>
    </source>
</reference>
<accession>A0ABP6TZ67</accession>
<dbReference type="Gene3D" id="1.10.510.40">
    <property type="match status" value="1"/>
</dbReference>
<evidence type="ECO:0000313" key="6">
    <source>
        <dbReference type="Proteomes" id="UP001501455"/>
    </source>
</evidence>
<name>A0ABP6TZ67_9ACTN</name>
<feature type="domain" description="Aerobactin siderophore biosynthesis IucA/IucC-like C-terminal" evidence="4">
    <location>
        <begin position="362"/>
        <end position="504"/>
    </location>
</feature>
<comment type="pathway">
    <text evidence="1">Siderophore biosynthesis.</text>
</comment>
<evidence type="ECO:0000259" key="4">
    <source>
        <dbReference type="Pfam" id="PF06276"/>
    </source>
</evidence>
<evidence type="ECO:0000259" key="3">
    <source>
        <dbReference type="Pfam" id="PF04183"/>
    </source>
</evidence>
<protein>
    <submittedName>
        <fullName evidence="5">IucA/IucC family protein</fullName>
    </submittedName>
</protein>
<dbReference type="Proteomes" id="UP001501455">
    <property type="component" value="Unassembled WGS sequence"/>
</dbReference>
<evidence type="ECO:0000256" key="1">
    <source>
        <dbReference type="ARBA" id="ARBA00004924"/>
    </source>
</evidence>
<dbReference type="InterPro" id="IPR007310">
    <property type="entry name" value="Aerobactin_biosyn_IucA/IucC_N"/>
</dbReference>
<comment type="similarity">
    <text evidence="2">Belongs to the IucA/IucC family.</text>
</comment>
<dbReference type="InterPro" id="IPR022770">
    <property type="entry name" value="IucA/IucC-like_C"/>
</dbReference>
<dbReference type="Pfam" id="PF04183">
    <property type="entry name" value="IucA_IucC"/>
    <property type="match status" value="1"/>
</dbReference>
<evidence type="ECO:0000256" key="2">
    <source>
        <dbReference type="ARBA" id="ARBA00007832"/>
    </source>
</evidence>
<dbReference type="InterPro" id="IPR037455">
    <property type="entry name" value="LucA/IucC-like"/>
</dbReference>
<gene>
    <name evidence="5" type="ORF">GCM10019016_077570</name>
</gene>
<evidence type="ECO:0000313" key="5">
    <source>
        <dbReference type="EMBL" id="GAA3500650.1"/>
    </source>
</evidence>
<dbReference type="PANTHER" id="PTHR34384">
    <property type="entry name" value="L-2,3-DIAMINOPROPANOATE--CITRATE LIGASE"/>
    <property type="match status" value="1"/>
</dbReference>
<proteinExistence type="inferred from homology"/>
<dbReference type="EMBL" id="BAAAXF010000057">
    <property type="protein sequence ID" value="GAA3500650.1"/>
    <property type="molecule type" value="Genomic_DNA"/>
</dbReference>
<feature type="domain" description="Aerobactin siderophore biosynthesis IucA/IucC N-terminal" evidence="3">
    <location>
        <begin position="137"/>
        <end position="346"/>
    </location>
</feature>
<organism evidence="5 6">
    <name type="scientific">Streptomyces prasinosporus</name>
    <dbReference type="NCBI Taxonomy" id="68256"/>
    <lineage>
        <taxon>Bacteria</taxon>
        <taxon>Bacillati</taxon>
        <taxon>Actinomycetota</taxon>
        <taxon>Actinomycetes</taxon>
        <taxon>Kitasatosporales</taxon>
        <taxon>Streptomycetaceae</taxon>
        <taxon>Streptomyces</taxon>
        <taxon>Streptomyces albogriseolus group</taxon>
    </lineage>
</organism>